<dbReference type="InterPro" id="IPR010909">
    <property type="entry name" value="PLAC"/>
</dbReference>
<dbReference type="InterPro" id="IPR036383">
    <property type="entry name" value="TSP1_rpt_sf"/>
</dbReference>
<evidence type="ECO:0000256" key="1">
    <source>
        <dbReference type="ARBA" id="ARBA00004613"/>
    </source>
</evidence>
<organism evidence="7 8">
    <name type="scientific">Mola mola</name>
    <name type="common">Ocean sunfish</name>
    <name type="synonym">Tetraodon mola</name>
    <dbReference type="NCBI Taxonomy" id="94237"/>
    <lineage>
        <taxon>Eukaryota</taxon>
        <taxon>Metazoa</taxon>
        <taxon>Chordata</taxon>
        <taxon>Craniata</taxon>
        <taxon>Vertebrata</taxon>
        <taxon>Euteleostomi</taxon>
        <taxon>Actinopterygii</taxon>
        <taxon>Neopterygii</taxon>
        <taxon>Teleostei</taxon>
        <taxon>Neoteleostei</taxon>
        <taxon>Acanthomorphata</taxon>
        <taxon>Eupercaria</taxon>
        <taxon>Tetraodontiformes</taxon>
        <taxon>Molidae</taxon>
        <taxon>Mola</taxon>
    </lineage>
</organism>
<dbReference type="PROSITE" id="PS50092">
    <property type="entry name" value="TSP1"/>
    <property type="match status" value="6"/>
</dbReference>
<dbReference type="InterPro" id="IPR000884">
    <property type="entry name" value="TSP1_rpt"/>
</dbReference>
<accession>A0A3Q3WSR6</accession>
<keyword evidence="8" id="KW-1185">Reference proteome</keyword>
<evidence type="ECO:0000256" key="3">
    <source>
        <dbReference type="ARBA" id="ARBA00022729"/>
    </source>
</evidence>
<dbReference type="GO" id="GO:0004222">
    <property type="term" value="F:metalloendopeptidase activity"/>
    <property type="evidence" value="ECO:0007669"/>
    <property type="project" value="TreeGrafter"/>
</dbReference>
<dbReference type="PANTHER" id="PTHR13723">
    <property type="entry name" value="ADAMTS A DISINTEGRIN AND METALLOPROTEASE WITH THROMBOSPONDIN MOTIFS PROTEASE"/>
    <property type="match status" value="1"/>
</dbReference>
<evidence type="ECO:0000313" key="8">
    <source>
        <dbReference type="Proteomes" id="UP000261620"/>
    </source>
</evidence>
<evidence type="ECO:0000256" key="5">
    <source>
        <dbReference type="SAM" id="MobiDB-lite"/>
    </source>
</evidence>
<feature type="domain" description="PLAC" evidence="6">
    <location>
        <begin position="987"/>
        <end position="1024"/>
    </location>
</feature>
<comment type="subcellular location">
    <subcellularLocation>
        <location evidence="1">Secreted</location>
    </subcellularLocation>
</comment>
<dbReference type="Ensembl" id="ENSMMOT00000021584.1">
    <property type="protein sequence ID" value="ENSMMOP00000021228.1"/>
    <property type="gene ID" value="ENSMMOG00000016138.1"/>
</dbReference>
<dbReference type="InterPro" id="IPR010294">
    <property type="entry name" value="ADAMTS_spacer1"/>
</dbReference>
<reference evidence="7" key="1">
    <citation type="submission" date="2025-08" db="UniProtKB">
        <authorList>
            <consortium name="Ensembl"/>
        </authorList>
    </citation>
    <scope>IDENTIFICATION</scope>
</reference>
<feature type="region of interest" description="Disordered" evidence="5">
    <location>
        <begin position="147"/>
        <end position="299"/>
    </location>
</feature>
<feature type="compositionally biased region" description="Low complexity" evidence="5">
    <location>
        <begin position="217"/>
        <end position="232"/>
    </location>
</feature>
<dbReference type="InterPro" id="IPR045371">
    <property type="entry name" value="ADAMTS_CR_3"/>
</dbReference>
<dbReference type="GO" id="GO:0030198">
    <property type="term" value="P:extracellular matrix organization"/>
    <property type="evidence" value="ECO:0007669"/>
    <property type="project" value="TreeGrafter"/>
</dbReference>
<dbReference type="GO" id="GO:0005576">
    <property type="term" value="C:extracellular region"/>
    <property type="evidence" value="ECO:0007669"/>
    <property type="project" value="UniProtKB-SubCell"/>
</dbReference>
<dbReference type="PROSITE" id="PS50900">
    <property type="entry name" value="PLAC"/>
    <property type="match status" value="1"/>
</dbReference>
<dbReference type="GO" id="GO:0031012">
    <property type="term" value="C:extracellular matrix"/>
    <property type="evidence" value="ECO:0007669"/>
    <property type="project" value="TreeGrafter"/>
</dbReference>
<dbReference type="InterPro" id="IPR050439">
    <property type="entry name" value="ADAMTS_ADAMTS-like"/>
</dbReference>
<dbReference type="Pfam" id="PF19236">
    <property type="entry name" value="ADAMTS_CR_3"/>
    <property type="match status" value="1"/>
</dbReference>
<protein>
    <recommendedName>
        <fullName evidence="6">PLAC domain-containing protein</fullName>
    </recommendedName>
</protein>
<sequence>MEIVVLNHTRINGRVWVFFKLLKTCSGRRSRQAFEVDPVEGVWSIWGEWSECSETCGVGISQRSRNCLPPPPPQMPPLSHSPPNWAGYLPGGNGSPVISPALYTSIFLPKSSLCFLPFIVSFSSTCRSSSIRPGQFGYGRVPFSLPLHRPNRQARHTVNGTDTVTPATGLADNEEGTDSNREEEEKVGSDGEDPGIPLRRVDRPPQINTEHARPRVPSSHTFSRSSSRSFGPSRHRFDWRTVTAPPPPVPPLPRPNSPSAASPFSTSIHRSSPTHIDRDLHPGFSPQVPPEGNIFPLQHPYVPHLGVESGRDGGRGPPQVYRCSGPEKEHRRCFSQVCGGGAAESRAEQCVAFNAQEFMGRLYNWEPFTEVGADKQCELTCRPAGYRFYVRLAERVRDGTPCINVSTNDVCVDGQCLVSGCDRVLGSGSVIDKCGVCGGQESSCRKVSGSFQNITVPLGYHKILDIPPGATFINITERRTSPNYLAMRSGTGISVVNGRWAVDPPGEYQAGGTTFTYTRPRAQAEGEEAKGESLKAPGPTTTQLQLYVSRGPQEGTYFNLVNKHEPGLEDPPPAPPPPVSGPSFPASSSSVFSPPSSDRWTPERSRPRGSAPNRNARIPPRTDLPLDTQPPFVWRRGGLTECSASCGRGSQYRVVLCVNRHTDEEVPERKCDSAAKPVPEEEPCNAHSCPPFWEASSWSECSVSCGPGVQQRQLQCRQSFGNRSTMVHPQRCANLDPPKSTQACQLRLCSHWEVSSEWSKCSVDCGVGRRTRSVRCITEQGSIVNDMECNSRARPQGSEECNMGPCVTNWYFTSWSNMCSAQCGPGVQKREVVCLTRGGVREGGGGGDCVGEKPAEMKACNGGPCVSITMWYSSPWTQCNVPCGNGTQRRDIICVQKMGNDFAVAPASECADLDKPAAVQQCEMGECEPQWFTTEWSACSRSCGKGLQMREVRCLTPDKKHSKECDLSTKPELEQICNTIPCGPQVSDENCRDRHHNCMMVVQARLCVYYYYKNACCASCTQSAQRAKRN</sequence>
<dbReference type="Gene3D" id="2.60.120.830">
    <property type="match status" value="1"/>
</dbReference>
<dbReference type="GO" id="GO:0006508">
    <property type="term" value="P:proteolysis"/>
    <property type="evidence" value="ECO:0007669"/>
    <property type="project" value="TreeGrafter"/>
</dbReference>
<dbReference type="AlphaFoldDB" id="A0A3Q3WSR6"/>
<dbReference type="Pfam" id="PF19030">
    <property type="entry name" value="TSP1_ADAMTS"/>
    <property type="match status" value="6"/>
</dbReference>
<dbReference type="SMART" id="SM00209">
    <property type="entry name" value="TSP1"/>
    <property type="match status" value="7"/>
</dbReference>
<evidence type="ECO:0000259" key="6">
    <source>
        <dbReference type="PROSITE" id="PS50900"/>
    </source>
</evidence>
<evidence type="ECO:0000256" key="2">
    <source>
        <dbReference type="ARBA" id="ARBA00022525"/>
    </source>
</evidence>
<evidence type="ECO:0000313" key="7">
    <source>
        <dbReference type="Ensembl" id="ENSMMOP00000021228.1"/>
    </source>
</evidence>
<name>A0A3Q3WSR6_MOLML</name>
<dbReference type="PANTHER" id="PTHR13723:SF312">
    <property type="entry name" value="THROMBOSPONDIN TYPE-1 DOMAIN-CONTAINING PROTEIN 4-LIKE ISOFORM X1"/>
    <property type="match status" value="1"/>
</dbReference>
<feature type="compositionally biased region" description="Low complexity" evidence="5">
    <location>
        <begin position="581"/>
        <end position="597"/>
    </location>
</feature>
<dbReference type="Proteomes" id="UP000261620">
    <property type="component" value="Unplaced"/>
</dbReference>
<dbReference type="FunFam" id="2.20.100.10:FF:000005">
    <property type="entry name" value="ADAM metallopeptidase with thrombospondin type 1 motif 9"/>
    <property type="match status" value="3"/>
</dbReference>
<keyword evidence="2" id="KW-0964">Secreted</keyword>
<keyword evidence="3" id="KW-0732">Signal</keyword>
<feature type="compositionally biased region" description="Low complexity" evidence="5">
    <location>
        <begin position="257"/>
        <end position="267"/>
    </location>
</feature>
<evidence type="ECO:0000256" key="4">
    <source>
        <dbReference type="ARBA" id="ARBA00022737"/>
    </source>
</evidence>
<dbReference type="Pfam" id="PF08686">
    <property type="entry name" value="PLAC"/>
    <property type="match status" value="1"/>
</dbReference>
<dbReference type="Pfam" id="PF00090">
    <property type="entry name" value="TSP_1"/>
    <property type="match status" value="1"/>
</dbReference>
<keyword evidence="4" id="KW-0677">Repeat</keyword>
<feature type="compositionally biased region" description="Pro residues" evidence="5">
    <location>
        <begin position="569"/>
        <end position="580"/>
    </location>
</feature>
<feature type="compositionally biased region" description="Polar residues" evidence="5">
    <location>
        <begin position="156"/>
        <end position="166"/>
    </location>
</feature>
<reference evidence="7" key="2">
    <citation type="submission" date="2025-09" db="UniProtKB">
        <authorList>
            <consortium name="Ensembl"/>
        </authorList>
    </citation>
    <scope>IDENTIFICATION</scope>
</reference>
<proteinExistence type="predicted"/>
<feature type="compositionally biased region" description="Basic and acidic residues" evidence="5">
    <location>
        <begin position="178"/>
        <end position="189"/>
    </location>
</feature>
<dbReference type="Pfam" id="PF05986">
    <property type="entry name" value="ADAMTS_spacer1"/>
    <property type="match status" value="1"/>
</dbReference>
<feature type="region of interest" description="Disordered" evidence="5">
    <location>
        <begin position="562"/>
        <end position="629"/>
    </location>
</feature>
<feature type="compositionally biased region" description="Pro residues" evidence="5">
    <location>
        <begin position="244"/>
        <end position="256"/>
    </location>
</feature>
<dbReference type="SUPFAM" id="SSF82895">
    <property type="entry name" value="TSP-1 type 1 repeat"/>
    <property type="match status" value="7"/>
</dbReference>
<dbReference type="STRING" id="94237.ENSMMOP00000021228"/>
<dbReference type="Gene3D" id="2.20.100.10">
    <property type="entry name" value="Thrombospondin type-1 (TSP1) repeat"/>
    <property type="match status" value="7"/>
</dbReference>